<accession>A0A9X3CDT0</accession>
<dbReference type="Gene3D" id="1.10.10.1130">
    <property type="entry name" value="Uncharacterised protein PF10982, DUF2789"/>
    <property type="match status" value="1"/>
</dbReference>
<dbReference type="InterPro" id="IPR038086">
    <property type="entry name" value="DUF2789_sf"/>
</dbReference>
<sequence length="77" mass="8706">MERHQHSIPELFKQLGLGHSTEEIADFINQHNGLVVGTSIHEAIFWSSSQAAFLKEAIDEDADWAEIVDQLDTMLRS</sequence>
<keyword evidence="2" id="KW-1185">Reference proteome</keyword>
<dbReference type="EMBL" id="JAKRRX010000038">
    <property type="protein sequence ID" value="MCW8333891.1"/>
    <property type="molecule type" value="Genomic_DNA"/>
</dbReference>
<dbReference type="Pfam" id="PF10982">
    <property type="entry name" value="DUF2789"/>
    <property type="match status" value="1"/>
</dbReference>
<dbReference type="RefSeq" id="WP_265687357.1">
    <property type="nucleotide sequence ID" value="NZ_JAKRRX010000038.1"/>
</dbReference>
<dbReference type="InterPro" id="IPR021250">
    <property type="entry name" value="DUF2789"/>
</dbReference>
<dbReference type="Proteomes" id="UP001155586">
    <property type="component" value="Unassembled WGS sequence"/>
</dbReference>
<comment type="caution">
    <text evidence="1">The sequence shown here is derived from an EMBL/GenBank/DDBJ whole genome shotgun (WGS) entry which is preliminary data.</text>
</comment>
<organism evidence="1 2">
    <name type="scientific">Vibrio paucivorans</name>
    <dbReference type="NCBI Taxonomy" id="2829489"/>
    <lineage>
        <taxon>Bacteria</taxon>
        <taxon>Pseudomonadati</taxon>
        <taxon>Pseudomonadota</taxon>
        <taxon>Gammaproteobacteria</taxon>
        <taxon>Vibrionales</taxon>
        <taxon>Vibrionaceae</taxon>
        <taxon>Vibrio</taxon>
    </lineage>
</organism>
<evidence type="ECO:0000313" key="1">
    <source>
        <dbReference type="EMBL" id="MCW8333891.1"/>
    </source>
</evidence>
<protein>
    <submittedName>
        <fullName evidence="1">DUF2789 domain-containing protein</fullName>
    </submittedName>
</protein>
<dbReference type="AlphaFoldDB" id="A0A9X3CDT0"/>
<proteinExistence type="predicted"/>
<name>A0A9X3CDT0_9VIBR</name>
<reference evidence="1" key="1">
    <citation type="submission" date="2022-02" db="EMBL/GenBank/DDBJ databases">
        <title>Vibrio sp. nov., a new bacterium isolated from Bohai sea, China.</title>
        <authorList>
            <person name="Yuan Y."/>
        </authorList>
    </citation>
    <scope>NUCLEOTIDE SEQUENCE</scope>
    <source>
        <strain evidence="1">DBSS07</strain>
    </source>
</reference>
<gene>
    <name evidence="1" type="ORF">MD483_08645</name>
</gene>
<evidence type="ECO:0000313" key="2">
    <source>
        <dbReference type="Proteomes" id="UP001155586"/>
    </source>
</evidence>